<dbReference type="AlphaFoldDB" id="X8CH81"/>
<feature type="transmembrane region" description="Helical" evidence="1">
    <location>
        <begin position="55"/>
        <end position="78"/>
    </location>
</feature>
<sequence>MTALLFALPINARVTRRRMTRREWTWAALLAVAVAIVVTVGHPSAGHARASITTWAVAIVLIGPALVSCLVAAASVPARGCGAAGDRVGVVVGALRGLDQGRHRCARCRCGDAAADPELYGWLLAALGRRCGSSRRFAPAR</sequence>
<accession>X8CH81</accession>
<dbReference type="EMBL" id="JAOB01000032">
    <property type="protein sequence ID" value="EUA54650.1"/>
    <property type="molecule type" value="Genomic_DNA"/>
</dbReference>
<feature type="transmembrane region" description="Helical" evidence="1">
    <location>
        <begin position="24"/>
        <end position="43"/>
    </location>
</feature>
<reference evidence="2" key="1">
    <citation type="submission" date="2014-01" db="EMBL/GenBank/DDBJ databases">
        <authorList>
            <person name="Brown-Elliot B."/>
            <person name="Wallace R."/>
            <person name="Lenaerts A."/>
            <person name="Ordway D."/>
            <person name="DeGroote M.A."/>
            <person name="Parker T."/>
            <person name="Sizemore C."/>
            <person name="Tallon L.J."/>
            <person name="Sadzewicz L.K."/>
            <person name="Sengamalay N."/>
            <person name="Fraser C.M."/>
            <person name="Hine E."/>
            <person name="Shefchek K.A."/>
            <person name="Das S.P."/>
            <person name="Tettelin H."/>
        </authorList>
    </citation>
    <scope>NUCLEOTIDE SEQUENCE [LARGE SCALE GENOMIC DNA]</scope>
    <source>
        <strain evidence="2">4042</strain>
    </source>
</reference>
<dbReference type="PATRIC" id="fig|1299334.3.peg.3246"/>
<organism evidence="2">
    <name type="scientific">Mycobacterium xenopi 4042</name>
    <dbReference type="NCBI Taxonomy" id="1299334"/>
    <lineage>
        <taxon>Bacteria</taxon>
        <taxon>Bacillati</taxon>
        <taxon>Actinomycetota</taxon>
        <taxon>Actinomycetes</taxon>
        <taxon>Mycobacteriales</taxon>
        <taxon>Mycobacteriaceae</taxon>
        <taxon>Mycobacterium</taxon>
    </lineage>
</organism>
<name>X8CH81_MYCXE</name>
<comment type="caution">
    <text evidence="2">The sequence shown here is derived from an EMBL/GenBank/DDBJ whole genome shotgun (WGS) entry which is preliminary data.</text>
</comment>
<evidence type="ECO:0000256" key="1">
    <source>
        <dbReference type="SAM" id="Phobius"/>
    </source>
</evidence>
<evidence type="ECO:0000313" key="2">
    <source>
        <dbReference type="EMBL" id="EUA54650.1"/>
    </source>
</evidence>
<keyword evidence="1" id="KW-0472">Membrane</keyword>
<keyword evidence="1" id="KW-1133">Transmembrane helix</keyword>
<protein>
    <submittedName>
        <fullName evidence="2">Uncharacterized protein</fullName>
    </submittedName>
</protein>
<gene>
    <name evidence="2" type="ORF">I553_1435</name>
</gene>
<proteinExistence type="predicted"/>
<dbReference type="PANTHER" id="PTHR40761">
    <property type="entry name" value="CONSERVED INTEGRAL MEMBRANE ALANINE VALINE AND LEUCINE RICH PROTEIN-RELATED"/>
    <property type="match status" value="1"/>
</dbReference>
<dbReference type="PANTHER" id="PTHR40761:SF1">
    <property type="entry name" value="CONSERVED INTEGRAL MEMBRANE ALANINE VALINE AND LEUCINE RICH PROTEIN-RELATED"/>
    <property type="match status" value="1"/>
</dbReference>
<dbReference type="NCBIfam" id="NF038012">
    <property type="entry name" value="DMT_1"/>
    <property type="match status" value="1"/>
</dbReference>
<keyword evidence="1" id="KW-0812">Transmembrane</keyword>